<dbReference type="Gene3D" id="3.30.70.1320">
    <property type="entry name" value="Multidrug efflux transporter AcrB pore domain like"/>
    <property type="match status" value="1"/>
</dbReference>
<dbReference type="EMBL" id="AKWN02000299">
    <property type="protein sequence ID" value="EMP06857.1"/>
    <property type="molecule type" value="Genomic_DNA"/>
</dbReference>
<gene>
    <name evidence="1" type="ORF">LEP1GSC124_3470</name>
</gene>
<evidence type="ECO:0000313" key="1">
    <source>
        <dbReference type="EMBL" id="EMP06857.1"/>
    </source>
</evidence>
<sequence length="376" mass="42147">MRFRVATLAASVGAIVFGIWAWIDIRKEAYSDIADTQVRLIAKFPGKAAVEVEERVTIPIERVLNAIPKVAVRRSRTINGLVVFQFVFEDGTDDYFARTRLLERVRDADIPSEVEPALGPMSSPVGEIYRYVVESKANHTPMELRTIQDWNIMPKMLSIPGIADVVTFGGLPKQFHVVTTPDRLIRYKLTIEDVINAIQKNNLNTGGNLLLQGEQGFPIRSLGAIRTPEHIENIVVKTENGVPVFIRDLGSVEISHPIPSGVLGYTIQNDQEGLIDVDSSVQGLVAIRRWGDPNIMGERIRAKVKEINDNYLPDGVQIRNTYDRTDLVNYTLRTIGKTLVEGVVVVSLVLIFLSEVSKLLWLWSLLSHLRCCSLFY</sequence>
<dbReference type="BioCyc" id="LINT1193029:G11R4-3700-MONOMER"/>
<dbReference type="SUPFAM" id="SSF82714">
    <property type="entry name" value="Multidrug efflux transporter AcrB TolC docking domain, DN and DC subdomains"/>
    <property type="match status" value="1"/>
</dbReference>
<accession>M6ZRI5</accession>
<reference evidence="1 2" key="1">
    <citation type="submission" date="2013-01" db="EMBL/GenBank/DDBJ databases">
        <authorList>
            <person name="Harkins D.M."/>
            <person name="Durkin A.S."/>
            <person name="Brinkac L.M."/>
            <person name="Haft D.H."/>
            <person name="Selengut J.D."/>
            <person name="Sanka R."/>
            <person name="DePew J."/>
            <person name="Purushe J."/>
            <person name="Picardeau M."/>
            <person name="Werts C."/>
            <person name="Goarant C."/>
            <person name="Vinetz J.M."/>
            <person name="Sutton G.G."/>
            <person name="Nierman W.C."/>
            <person name="Fouts D.E."/>
        </authorList>
    </citation>
    <scope>NUCLEOTIDE SEQUENCE [LARGE SCALE GENOMIC DNA]</scope>
    <source>
        <strain evidence="1 2">200701872</strain>
    </source>
</reference>
<dbReference type="Proteomes" id="UP000012117">
    <property type="component" value="Unassembled WGS sequence"/>
</dbReference>
<dbReference type="Pfam" id="PF00873">
    <property type="entry name" value="ACR_tran"/>
    <property type="match status" value="1"/>
</dbReference>
<dbReference type="Gene3D" id="3.30.2090.10">
    <property type="entry name" value="Multidrug efflux transporter AcrB TolC docking domain, DN and DC subdomains"/>
    <property type="match status" value="1"/>
</dbReference>
<dbReference type="GO" id="GO:0005886">
    <property type="term" value="C:plasma membrane"/>
    <property type="evidence" value="ECO:0007669"/>
    <property type="project" value="TreeGrafter"/>
</dbReference>
<protein>
    <submittedName>
        <fullName evidence="1">RND transporter, Hydrophobe/Amphiphile Efflux-1 (HAE1)/Heavy Metal Efflux (HME) family, permease protein</fullName>
    </submittedName>
</protein>
<dbReference type="InterPro" id="IPR001036">
    <property type="entry name" value="Acrflvin-R"/>
</dbReference>
<dbReference type="InterPro" id="IPR027463">
    <property type="entry name" value="AcrB_DN_DC_subdom"/>
</dbReference>
<comment type="caution">
    <text evidence="1">The sequence shown here is derived from an EMBL/GenBank/DDBJ whole genome shotgun (WGS) entry which is preliminary data.</text>
</comment>
<dbReference type="SUPFAM" id="SSF82693">
    <property type="entry name" value="Multidrug efflux transporter AcrB pore domain, PN1, PN2, PC1 and PC2 subdomains"/>
    <property type="match status" value="2"/>
</dbReference>
<organism evidence="1 2">
    <name type="scientific">Leptospira interrogans serovar Pyrogenes str. 200701872</name>
    <dbReference type="NCBI Taxonomy" id="1193029"/>
    <lineage>
        <taxon>Bacteria</taxon>
        <taxon>Pseudomonadati</taxon>
        <taxon>Spirochaetota</taxon>
        <taxon>Spirochaetia</taxon>
        <taxon>Leptospirales</taxon>
        <taxon>Leptospiraceae</taxon>
        <taxon>Leptospira</taxon>
    </lineage>
</organism>
<dbReference type="Gene3D" id="3.30.70.1430">
    <property type="entry name" value="Multidrug efflux transporter AcrB pore domain"/>
    <property type="match status" value="1"/>
</dbReference>
<dbReference type="AlphaFoldDB" id="M6ZRI5"/>
<dbReference type="GO" id="GO:0042910">
    <property type="term" value="F:xenobiotic transmembrane transporter activity"/>
    <property type="evidence" value="ECO:0007669"/>
    <property type="project" value="TreeGrafter"/>
</dbReference>
<dbReference type="PANTHER" id="PTHR32063">
    <property type="match status" value="1"/>
</dbReference>
<dbReference type="PANTHER" id="PTHR32063:SF17">
    <property type="entry name" value="CATION EFFLUX SYSTEM PROTEIN"/>
    <property type="match status" value="1"/>
</dbReference>
<name>M6ZRI5_LEPIR</name>
<proteinExistence type="predicted"/>
<evidence type="ECO:0000313" key="2">
    <source>
        <dbReference type="Proteomes" id="UP000012117"/>
    </source>
</evidence>
<dbReference type="Gene3D" id="1.20.1640.10">
    <property type="entry name" value="Multidrug efflux transporter AcrB transmembrane domain"/>
    <property type="match status" value="1"/>
</dbReference>